<comment type="caution">
    <text evidence="2">The sequence shown here is derived from an EMBL/GenBank/DDBJ whole genome shotgun (WGS) entry which is preliminary data.</text>
</comment>
<name>X1GLL1_9ZZZZ</name>
<dbReference type="EMBL" id="BARU01025257">
    <property type="protein sequence ID" value="GAH58806.1"/>
    <property type="molecule type" value="Genomic_DNA"/>
</dbReference>
<accession>X1GLL1</accession>
<proteinExistence type="predicted"/>
<evidence type="ECO:0000256" key="1">
    <source>
        <dbReference type="SAM" id="MobiDB-lite"/>
    </source>
</evidence>
<gene>
    <name evidence="2" type="ORF">S03H2_40712</name>
</gene>
<organism evidence="2">
    <name type="scientific">marine sediment metagenome</name>
    <dbReference type="NCBI Taxonomy" id="412755"/>
    <lineage>
        <taxon>unclassified sequences</taxon>
        <taxon>metagenomes</taxon>
        <taxon>ecological metagenomes</taxon>
    </lineage>
</organism>
<feature type="compositionally biased region" description="Polar residues" evidence="1">
    <location>
        <begin position="37"/>
        <end position="50"/>
    </location>
</feature>
<sequence length="66" mass="7139">MVTENILANEMHSKCSSPDSNLIIKPGKRRQIRAAVPQSNPTPSFNTKAGSPTFVETIGSPHAKYS</sequence>
<reference evidence="2" key="1">
    <citation type="journal article" date="2014" name="Front. Microbiol.">
        <title>High frequency of phylogenetically diverse reductive dehalogenase-homologous genes in deep subseafloor sedimentary metagenomes.</title>
        <authorList>
            <person name="Kawai M."/>
            <person name="Futagami T."/>
            <person name="Toyoda A."/>
            <person name="Takaki Y."/>
            <person name="Nishi S."/>
            <person name="Hori S."/>
            <person name="Arai W."/>
            <person name="Tsubouchi T."/>
            <person name="Morono Y."/>
            <person name="Uchiyama I."/>
            <person name="Ito T."/>
            <person name="Fujiyama A."/>
            <person name="Inagaki F."/>
            <person name="Takami H."/>
        </authorList>
    </citation>
    <scope>NUCLEOTIDE SEQUENCE</scope>
    <source>
        <strain evidence="2">Expedition CK06-06</strain>
    </source>
</reference>
<dbReference type="AlphaFoldDB" id="X1GLL1"/>
<protein>
    <submittedName>
        <fullName evidence="2">Uncharacterized protein</fullName>
    </submittedName>
</protein>
<feature type="region of interest" description="Disordered" evidence="1">
    <location>
        <begin position="35"/>
        <end position="66"/>
    </location>
</feature>
<evidence type="ECO:0000313" key="2">
    <source>
        <dbReference type="EMBL" id="GAH58806.1"/>
    </source>
</evidence>